<dbReference type="AlphaFoldDB" id="A0AAW9EDN6"/>
<dbReference type="Proteomes" id="UP001279012">
    <property type="component" value="Unassembled WGS sequence"/>
</dbReference>
<protein>
    <submittedName>
        <fullName evidence="1">Uncharacterized protein</fullName>
    </submittedName>
</protein>
<evidence type="ECO:0000313" key="1">
    <source>
        <dbReference type="EMBL" id="MDX7018066.1"/>
    </source>
</evidence>
<reference evidence="1" key="1">
    <citation type="submission" date="2023-11" db="EMBL/GenBank/DDBJ databases">
        <title>Detection of rare carbapenemases in Enterobacterales - comparison of two colorimetric and two CIM-based carbapenemase assays.</title>
        <authorList>
            <person name="Schaffarczyk L."/>
            <person name="Noster J."/>
            <person name="Stelzer Y."/>
            <person name="Sattler J."/>
            <person name="Gatermann S."/>
            <person name="Hamprecht A."/>
        </authorList>
    </citation>
    <scope>NUCLEOTIDE SEQUENCE</scope>
    <source>
        <strain evidence="1">CIM-Cont-037</strain>
    </source>
</reference>
<evidence type="ECO:0000313" key="2">
    <source>
        <dbReference type="Proteomes" id="UP001279012"/>
    </source>
</evidence>
<dbReference type="EMBL" id="JAWZZT010000487">
    <property type="protein sequence ID" value="MDX7018066.1"/>
    <property type="molecule type" value="Genomic_DNA"/>
</dbReference>
<sequence>KIDLKNKRSGYSTRSDVAHKVALFRNKLEKQVNLFDTLPLLDSTARMSIVIMDDHIFLVVLIVEGKNLYPRKEVNISKDH</sequence>
<proteinExistence type="predicted"/>
<organism evidence="1 2">
    <name type="scientific">Klebsiella aerogenes</name>
    <name type="common">Enterobacter aerogenes</name>
    <dbReference type="NCBI Taxonomy" id="548"/>
    <lineage>
        <taxon>Bacteria</taxon>
        <taxon>Pseudomonadati</taxon>
        <taxon>Pseudomonadota</taxon>
        <taxon>Gammaproteobacteria</taxon>
        <taxon>Enterobacterales</taxon>
        <taxon>Enterobacteriaceae</taxon>
        <taxon>Klebsiella/Raoultella group</taxon>
        <taxon>Klebsiella</taxon>
    </lineage>
</organism>
<name>A0AAW9EDN6_KLEAE</name>
<feature type="non-terminal residue" evidence="1">
    <location>
        <position position="1"/>
    </location>
</feature>
<comment type="caution">
    <text evidence="1">The sequence shown here is derived from an EMBL/GenBank/DDBJ whole genome shotgun (WGS) entry which is preliminary data.</text>
</comment>
<gene>
    <name evidence="1" type="ORF">SJ059_26930</name>
</gene>
<accession>A0AAW9EDN6</accession>